<proteinExistence type="predicted"/>
<dbReference type="FunFam" id="1.10.287.2900:FF:000002">
    <property type="entry name" value="Mitochondrial intermembrane space import and assembly protein"/>
    <property type="match status" value="1"/>
</dbReference>
<sequence>MDELDEAQTCPIPHMDEDTATWEEAKPNTDLVSTEDFAAQPHSKTNSEQKSEHDPQPEAGSPEALEEEANQQGAFNPETGEINWDCPCLGGMAHGPCGEEFKSAFSCFVYSEVEPKGMDCIEKFQHMQSCFRKYPEIYGAELQDDEEEEGATPAPEDVAANGSETIVAEPKSGAALTEATASAPGASNPAAAASMAPATTNDMSQRLRNGPESSTTSCGPTMATYADIAAKGPKQTPEEAAAPLPPQIETGTSTSTSSLIDVDAPSVRTVPSDFAEQDVQTDTQARRQELEHEAEEAAEKLRAEASLAKKKAETKARQADGWLTKKFASLTDGESKVLVAANTLAVLGLGGFLGYRGWGLYERGRLDWKTVGLGLGGLGVVGALEGVLARYIYQTKGSKSRKQ</sequence>
<feature type="compositionally biased region" description="Low complexity" evidence="21">
    <location>
        <begin position="179"/>
        <end position="200"/>
    </location>
</feature>
<dbReference type="InterPro" id="IPR039289">
    <property type="entry name" value="CHCHD4"/>
</dbReference>
<keyword evidence="7 22" id="KW-0812">Transmembrane</keyword>
<keyword evidence="10" id="KW-0809">Transit peptide</keyword>
<dbReference type="GO" id="GO:0005743">
    <property type="term" value="C:mitochondrial inner membrane"/>
    <property type="evidence" value="ECO:0007669"/>
    <property type="project" value="UniProtKB-SubCell"/>
</dbReference>
<accession>A0AAD9I2C7</accession>
<evidence type="ECO:0000256" key="11">
    <source>
        <dbReference type="ARBA" id="ARBA00022968"/>
    </source>
</evidence>
<protein>
    <recommendedName>
        <fullName evidence="5">Mitochondrial intermembrane space import and assembly protein 40</fullName>
    </recommendedName>
    <alternativeName>
        <fullName evidence="20">Mitochondrial import inner membrane translocase TIM40</fullName>
    </alternativeName>
</protein>
<evidence type="ECO:0000256" key="9">
    <source>
        <dbReference type="ARBA" id="ARBA00022927"/>
    </source>
</evidence>
<keyword evidence="16 22" id="KW-0472">Membrane</keyword>
<dbReference type="GO" id="GO:0005758">
    <property type="term" value="C:mitochondrial intermembrane space"/>
    <property type="evidence" value="ECO:0007669"/>
    <property type="project" value="TreeGrafter"/>
</dbReference>
<keyword evidence="18" id="KW-0676">Redox-active center</keyword>
<evidence type="ECO:0000256" key="22">
    <source>
        <dbReference type="SAM" id="Phobius"/>
    </source>
</evidence>
<keyword evidence="17" id="KW-1015">Disulfide bond</keyword>
<evidence type="ECO:0000313" key="24">
    <source>
        <dbReference type="Proteomes" id="UP001217918"/>
    </source>
</evidence>
<evidence type="ECO:0000256" key="6">
    <source>
        <dbReference type="ARBA" id="ARBA00022448"/>
    </source>
</evidence>
<comment type="cofactor">
    <cofactor evidence="1">
        <name>Zn(2+)</name>
        <dbReference type="ChEBI" id="CHEBI:29105"/>
    </cofactor>
</comment>
<keyword evidence="13" id="KW-0560">Oxidoreductase</keyword>
<feature type="compositionally biased region" description="Polar residues" evidence="21">
    <location>
        <begin position="249"/>
        <end position="259"/>
    </location>
</feature>
<keyword evidence="6" id="KW-0813">Transport</keyword>
<evidence type="ECO:0000256" key="4">
    <source>
        <dbReference type="ARBA" id="ARBA00011245"/>
    </source>
</evidence>
<evidence type="ECO:0000256" key="1">
    <source>
        <dbReference type="ARBA" id="ARBA00001947"/>
    </source>
</evidence>
<evidence type="ECO:0000313" key="23">
    <source>
        <dbReference type="EMBL" id="KAK2069934.1"/>
    </source>
</evidence>
<gene>
    <name evidence="23" type="ORF">P8C59_004475</name>
</gene>
<comment type="cofactor">
    <cofactor evidence="2">
        <name>Cu(2+)</name>
        <dbReference type="ChEBI" id="CHEBI:29036"/>
    </cofactor>
</comment>
<evidence type="ECO:0000256" key="20">
    <source>
        <dbReference type="ARBA" id="ARBA00033150"/>
    </source>
</evidence>
<keyword evidence="14" id="KW-0811">Translocation</keyword>
<evidence type="ECO:0000256" key="8">
    <source>
        <dbReference type="ARBA" id="ARBA00022792"/>
    </source>
</evidence>
<comment type="function">
    <text evidence="19">Required for the import and folding of small cysteine-containing proteins (small Tim) in the mitochondrial intermembrane space (IMS). Forms a redox cycle with ERV1 that involves a disulfide relay system. Precursor proteins to be imported into the IMS are translocated in their reduced form into the mitochondria. The oxidized form of MIA40 forms a transient intermolecular disulfide bridge with the reduced precursor protein, resulting in oxidation of the precursor protein that now contains an intramolecular disulfide bond and is able to undergo folding in the IMS.</text>
</comment>
<keyword evidence="24" id="KW-1185">Reference proteome</keyword>
<comment type="caution">
    <text evidence="23">The sequence shown here is derived from an EMBL/GenBank/DDBJ whole genome shotgun (WGS) entry which is preliminary data.</text>
</comment>
<evidence type="ECO:0000256" key="3">
    <source>
        <dbReference type="ARBA" id="ARBA00004164"/>
    </source>
</evidence>
<feature type="compositionally biased region" description="Polar residues" evidence="21">
    <location>
        <begin position="201"/>
        <end position="219"/>
    </location>
</feature>
<evidence type="ECO:0000256" key="21">
    <source>
        <dbReference type="SAM" id="MobiDB-lite"/>
    </source>
</evidence>
<dbReference type="PANTHER" id="PTHR21622">
    <property type="entry name" value="COILED-COIL-HELIX-COILED-COIL-HELIX DOMAIN CONTAINING 4"/>
    <property type="match status" value="1"/>
</dbReference>
<evidence type="ECO:0000256" key="17">
    <source>
        <dbReference type="ARBA" id="ARBA00023157"/>
    </source>
</evidence>
<keyword evidence="8" id="KW-0999">Mitochondrion inner membrane</keyword>
<organism evidence="23 24">
    <name type="scientific">Phyllachora maydis</name>
    <dbReference type="NCBI Taxonomy" id="1825666"/>
    <lineage>
        <taxon>Eukaryota</taxon>
        <taxon>Fungi</taxon>
        <taxon>Dikarya</taxon>
        <taxon>Ascomycota</taxon>
        <taxon>Pezizomycotina</taxon>
        <taxon>Sordariomycetes</taxon>
        <taxon>Sordariomycetidae</taxon>
        <taxon>Phyllachorales</taxon>
        <taxon>Phyllachoraceae</taxon>
        <taxon>Phyllachora</taxon>
    </lineage>
</organism>
<evidence type="ECO:0000256" key="16">
    <source>
        <dbReference type="ARBA" id="ARBA00023136"/>
    </source>
</evidence>
<evidence type="ECO:0000256" key="12">
    <source>
        <dbReference type="ARBA" id="ARBA00022989"/>
    </source>
</evidence>
<evidence type="ECO:0000256" key="15">
    <source>
        <dbReference type="ARBA" id="ARBA00023128"/>
    </source>
</evidence>
<dbReference type="GO" id="GO:0015035">
    <property type="term" value="F:protein-disulfide reductase activity"/>
    <property type="evidence" value="ECO:0007669"/>
    <property type="project" value="InterPro"/>
</dbReference>
<evidence type="ECO:0000256" key="19">
    <source>
        <dbReference type="ARBA" id="ARBA00024980"/>
    </source>
</evidence>
<evidence type="ECO:0000256" key="18">
    <source>
        <dbReference type="ARBA" id="ARBA00023284"/>
    </source>
</evidence>
<comment type="subunit">
    <text evidence="4">Monomer.</text>
</comment>
<evidence type="ECO:0000256" key="7">
    <source>
        <dbReference type="ARBA" id="ARBA00022692"/>
    </source>
</evidence>
<dbReference type="PROSITE" id="PS51808">
    <property type="entry name" value="CHCH"/>
    <property type="match status" value="1"/>
</dbReference>
<evidence type="ECO:0000256" key="2">
    <source>
        <dbReference type="ARBA" id="ARBA00001973"/>
    </source>
</evidence>
<feature type="region of interest" description="Disordered" evidence="21">
    <location>
        <begin position="1"/>
        <end position="78"/>
    </location>
</feature>
<feature type="compositionally biased region" description="Basic and acidic residues" evidence="21">
    <location>
        <begin position="284"/>
        <end position="293"/>
    </location>
</feature>
<feature type="transmembrane region" description="Helical" evidence="22">
    <location>
        <begin position="337"/>
        <end position="358"/>
    </location>
</feature>
<dbReference type="AlphaFoldDB" id="A0AAD9I2C7"/>
<dbReference type="Proteomes" id="UP001217918">
    <property type="component" value="Unassembled WGS sequence"/>
</dbReference>
<name>A0AAD9I2C7_9PEZI</name>
<evidence type="ECO:0000256" key="5">
    <source>
        <dbReference type="ARBA" id="ARBA00013714"/>
    </source>
</evidence>
<dbReference type="EMBL" id="JAQQPM010000003">
    <property type="protein sequence ID" value="KAK2069934.1"/>
    <property type="molecule type" value="Genomic_DNA"/>
</dbReference>
<keyword evidence="12 22" id="KW-1133">Transmembrane helix</keyword>
<feature type="transmembrane region" description="Helical" evidence="22">
    <location>
        <begin position="370"/>
        <end position="393"/>
    </location>
</feature>
<keyword evidence="15" id="KW-0496">Mitochondrion</keyword>
<keyword evidence="9" id="KW-0653">Protein transport</keyword>
<evidence type="ECO:0000256" key="14">
    <source>
        <dbReference type="ARBA" id="ARBA00023010"/>
    </source>
</evidence>
<evidence type="ECO:0000256" key="13">
    <source>
        <dbReference type="ARBA" id="ARBA00023002"/>
    </source>
</evidence>
<feature type="region of interest" description="Disordered" evidence="21">
    <location>
        <begin position="172"/>
        <end position="293"/>
    </location>
</feature>
<dbReference type="GO" id="GO:0045041">
    <property type="term" value="P:protein import into mitochondrial intermembrane space"/>
    <property type="evidence" value="ECO:0007669"/>
    <property type="project" value="InterPro"/>
</dbReference>
<keyword evidence="11" id="KW-0735">Signal-anchor</keyword>
<feature type="compositionally biased region" description="Basic and acidic residues" evidence="21">
    <location>
        <begin position="45"/>
        <end position="56"/>
    </location>
</feature>
<comment type="subcellular location">
    <subcellularLocation>
        <location evidence="3">Mitochondrion inner membrane</location>
        <topology evidence="3">Single-pass type II membrane protein</topology>
        <orientation evidence="3">Intermembrane side</orientation>
    </subcellularLocation>
</comment>
<dbReference type="PANTHER" id="PTHR21622:SF0">
    <property type="entry name" value="COILED-COIL-HELIX-COILED-COIL-HELIX DOMAIN CONTAINING 4"/>
    <property type="match status" value="1"/>
</dbReference>
<evidence type="ECO:0000256" key="10">
    <source>
        <dbReference type="ARBA" id="ARBA00022946"/>
    </source>
</evidence>
<dbReference type="Gene3D" id="1.10.287.2900">
    <property type="match status" value="1"/>
</dbReference>
<reference evidence="23" key="1">
    <citation type="journal article" date="2023" name="Mol. Plant Microbe Interact.">
        <title>Elucidating the Obligate Nature and Biological Capacity of an Invasive Fungal Corn Pathogen.</title>
        <authorList>
            <person name="MacCready J.S."/>
            <person name="Roggenkamp E.M."/>
            <person name="Gdanetz K."/>
            <person name="Chilvers M.I."/>
        </authorList>
    </citation>
    <scope>NUCLEOTIDE SEQUENCE</scope>
    <source>
        <strain evidence="23">PM02</strain>
    </source>
</reference>